<dbReference type="GO" id="GO:0004519">
    <property type="term" value="F:endonuclease activity"/>
    <property type="evidence" value="ECO:0007669"/>
    <property type="project" value="UniProtKB-KW"/>
</dbReference>
<reference evidence="3 4" key="1">
    <citation type="journal article" date="2016" name="Environ. Microbiol.">
        <title>Genomic diversification of marine cyanophages into stable ecotypes.</title>
        <authorList>
            <person name="Marston M.F."/>
            <person name="Martiny J.B."/>
        </authorList>
    </citation>
    <scope>NUCLEOTIDE SEQUENCE [LARGE SCALE GENOMIC DNA]</scope>
    <source>
        <strain evidence="3">LIS_02_1013</strain>
    </source>
</reference>
<keyword evidence="3" id="KW-0255">Endonuclease</keyword>
<keyword evidence="3" id="KW-0378">Hydrolase</keyword>
<proteinExistence type="predicted"/>
<dbReference type="Proteomes" id="UP000220968">
    <property type="component" value="Segment"/>
</dbReference>
<feature type="domain" description="RecF/RecN/SMC N-terminal" evidence="2">
    <location>
        <begin position="5"/>
        <end position="550"/>
    </location>
</feature>
<evidence type="ECO:0000313" key="4">
    <source>
        <dbReference type="Proteomes" id="UP000220968"/>
    </source>
</evidence>
<dbReference type="CDD" id="cd00267">
    <property type="entry name" value="ABC_ATPase"/>
    <property type="match status" value="1"/>
</dbReference>
<feature type="coiled-coil region" evidence="1">
    <location>
        <begin position="383"/>
        <end position="410"/>
    </location>
</feature>
<protein>
    <submittedName>
        <fullName evidence="3">Recombination-related endonuclease</fullName>
    </submittedName>
</protein>
<accession>A0A1D7RAY1</accession>
<evidence type="ECO:0000256" key="1">
    <source>
        <dbReference type="SAM" id="Coils"/>
    </source>
</evidence>
<keyword evidence="3" id="KW-0540">Nuclease</keyword>
<dbReference type="SUPFAM" id="SSF75712">
    <property type="entry name" value="Rad50 coiled-coil Zn hook"/>
    <property type="match status" value="1"/>
</dbReference>
<organism evidence="3 4">
    <name type="scientific">Synechococcus phage S-RIM2</name>
    <dbReference type="NCBI Taxonomy" id="687800"/>
    <lineage>
        <taxon>Viruses</taxon>
        <taxon>Duplodnaviria</taxon>
        <taxon>Heunggongvirae</taxon>
        <taxon>Uroviricota</taxon>
        <taxon>Caudoviricetes</taxon>
        <taxon>Pantevenvirales</taxon>
        <taxon>Kyanoviridae</taxon>
        <taxon>Nerrivikvirus</taxon>
        <taxon>Nerrivikvirus srim2</taxon>
    </lineage>
</organism>
<dbReference type="InterPro" id="IPR003395">
    <property type="entry name" value="RecF/RecN/SMC_N"/>
</dbReference>
<dbReference type="PANTHER" id="PTHR32114:SF2">
    <property type="entry name" value="ABC TRANSPORTER ABCH.3"/>
    <property type="match status" value="1"/>
</dbReference>
<dbReference type="InterPro" id="IPR027417">
    <property type="entry name" value="P-loop_NTPase"/>
</dbReference>
<dbReference type="Gene3D" id="3.40.50.300">
    <property type="entry name" value="P-loop containing nucleotide triphosphate hydrolases"/>
    <property type="match status" value="2"/>
</dbReference>
<gene>
    <name evidence="3" type="ORF">LIS021013_137</name>
</gene>
<keyword evidence="1" id="KW-0175">Coiled coil</keyword>
<dbReference type="SUPFAM" id="SSF52540">
    <property type="entry name" value="P-loop containing nucleoside triphosphate hydrolases"/>
    <property type="match status" value="1"/>
</dbReference>
<evidence type="ECO:0000259" key="2">
    <source>
        <dbReference type="Pfam" id="PF02463"/>
    </source>
</evidence>
<sequence>MITFETIRWKNFLSTGDQWTEIDFCESPSTLIVGSNGAGKSTMLDALCFALFGKAFRKINKPQLVNSINEKGCKVEVTFSIGKDDYRVFRGIKPNVFELYKNNKLVDQDAATKDTQKYLEQSVLKLNFKSFTQVVILGSSTFVPFMQLTAAHRREVIEDLLDIQIFSNMNSLLKDRIRSAQGQSNDCGHMLRLTKEKVDSQQKLINSLKEVNQNRQEEKQGKYNKNVERIKELQVNHKLKKEETLCLEEQMGDIEPQKKFVRKLRQSQADKKSELKLIAKDLKFFKEHDTCPTCSQDIDGLFKQKKVSTMSKAGKLLATEIEGFTNDIAEAVEVVAKMEETSAKLYEVRSDTNAFEREIVRVEMENLQIVKEITELQQSTPNIDQEKETLQGYQSEYNSTEKDCAAVSQQLDEFQVVSSLLKDSGIKSQIIKKYVPIFNQLINKYLQSMDFFVNFTLDEEFNEVIKSRFRDEFSYASFSEGEKQKIDLALLFTWREVARMKNSVATNLLILDEVFDSSLDTSGTGELLQILRGLGNGTNVFVISHKGDILVDKFLRTLKFEKVNDFSKMSDES</sequence>
<name>A0A1D7RAY1_9CAUD</name>
<evidence type="ECO:0000313" key="3">
    <source>
        <dbReference type="EMBL" id="AON98507.1"/>
    </source>
</evidence>
<dbReference type="Pfam" id="PF02463">
    <property type="entry name" value="SMC_N"/>
    <property type="match status" value="1"/>
</dbReference>
<dbReference type="PANTHER" id="PTHR32114">
    <property type="entry name" value="ABC TRANSPORTER ABCH.3"/>
    <property type="match status" value="1"/>
</dbReference>
<dbReference type="EMBL" id="KX349230">
    <property type="protein sequence ID" value="AON98507.1"/>
    <property type="molecule type" value="Genomic_DNA"/>
</dbReference>